<dbReference type="RefSeq" id="WP_082831818.1">
    <property type="nucleotide sequence ID" value="NZ_FQXL01000072.1"/>
</dbReference>
<dbReference type="EMBL" id="LWAE01000001">
    <property type="protein sequence ID" value="KZL94351.1"/>
    <property type="molecule type" value="Genomic_DNA"/>
</dbReference>
<dbReference type="PANTHER" id="PTHR34985:SF1">
    <property type="entry name" value="SLR0554 PROTEIN"/>
    <property type="match status" value="1"/>
</dbReference>
<dbReference type="SUPFAM" id="SSF52540">
    <property type="entry name" value="P-loop containing nucleoside triphosphate hydrolases"/>
    <property type="match status" value="1"/>
</dbReference>
<evidence type="ECO:0000313" key="2">
    <source>
        <dbReference type="EMBL" id="KZL94351.1"/>
    </source>
</evidence>
<sequence>MEYKTEDKSIIKIKHDGSVTLATGKSKKETHWKNKNMLYSALVEKLSKTTRTPETYAEYKKLPKTDKDRIKDVGGFVGGSLKNGRRKAENVANRTLLTLDLDYVEGDIWSSVELLWDFACVMYSTHTHAPDNQRLRIVIPLSRPVLPDEYQAIARMVADDLGIDQFDDTTYEPSRLMYWPSTSSDGEYIFKVQDLKWLDPDEVLARYTFGWQDVSYWPESSRARAKLNSAIKKQEDPLEKKGIIGAFCRTYSISEAIAEFLSDAYTAGADDTRYTYTEGSTTGGVVVYEDKFSFSHHGTDPTSGILCNAFDLVRIHKFGSLDDEAKEDTPANRLPSFGRMSEFASADKKVMQTLGKERMEKAQEDFGIVEAEEELETEWVKELTYTDQGKIRSTISNFLLIIENEPLLKGRIAYNEFSNRAVVLGKLPWRSKDNKSDWNDTDDSGLREFIEKYYGISSTAKCADALVLSFEKHAFHPIKEYLNDLLWDGVERINTLFIDYLGAENNSYVRTVSRKILVAAVARVFVPGIKFDNMPVLSGPQGLGKSTIIKKLGKGWYSDSLTTVSGKEAYEQLQGVWMLEMGEMMATKKADIEATKHFLSKTEDIYRVAYGRRTSRFPRQCVFIGTTNDREFLRDKTGNRRFWPVDVGVIERKKSVFKDLTDYEIDQIWAEALELWKNDEPLYLNKEEEKEAQKQQDSHSEESAKAGLIQEYLNRPITDNWYSLSIAERRNYIHGSDFGDISEGNIRRDKTCVMEIWVELFNGDPKQLSPMTAREINDILGSFSEWEKSKSSMRFGKTYGTQRGFIRKI</sequence>
<organism evidence="2 3">
    <name type="scientific">Clostridium magnum DSM 2767</name>
    <dbReference type="NCBI Taxonomy" id="1121326"/>
    <lineage>
        <taxon>Bacteria</taxon>
        <taxon>Bacillati</taxon>
        <taxon>Bacillota</taxon>
        <taxon>Clostridia</taxon>
        <taxon>Eubacteriales</taxon>
        <taxon>Clostridiaceae</taxon>
        <taxon>Clostridium</taxon>
    </lineage>
</organism>
<comment type="caution">
    <text evidence="2">The sequence shown here is derived from an EMBL/GenBank/DDBJ whole genome shotgun (WGS) entry which is preliminary data.</text>
</comment>
<keyword evidence="3" id="KW-1185">Reference proteome</keyword>
<dbReference type="Proteomes" id="UP000076603">
    <property type="component" value="Unassembled WGS sequence"/>
</dbReference>
<dbReference type="Pfam" id="PF05272">
    <property type="entry name" value="VapE-like_dom"/>
    <property type="match status" value="1"/>
</dbReference>
<name>A0A162UW74_9CLOT</name>
<dbReference type="STRING" id="1121326.CLMAG_14040"/>
<evidence type="ECO:0000313" key="3">
    <source>
        <dbReference type="Proteomes" id="UP000076603"/>
    </source>
</evidence>
<dbReference type="AlphaFoldDB" id="A0A162UW74"/>
<dbReference type="InterPro" id="IPR007936">
    <property type="entry name" value="VapE-like_dom"/>
</dbReference>
<accession>A0A162UW74</accession>
<gene>
    <name evidence="2" type="ORF">CLMAG_14040</name>
</gene>
<reference evidence="2 3" key="1">
    <citation type="submission" date="2016-04" db="EMBL/GenBank/DDBJ databases">
        <title>Genome sequence of Clostridium magnum DSM 2767.</title>
        <authorList>
            <person name="Poehlein A."/>
            <person name="Uhlig R."/>
            <person name="Fischer R."/>
            <person name="Bahl H."/>
            <person name="Daniel R."/>
        </authorList>
    </citation>
    <scope>NUCLEOTIDE SEQUENCE [LARGE SCALE GENOMIC DNA]</scope>
    <source>
        <strain evidence="2 3">DSM 2767</strain>
    </source>
</reference>
<protein>
    <submittedName>
        <fullName evidence="2">Virulence-associated protein E</fullName>
    </submittedName>
</protein>
<dbReference type="InterPro" id="IPR027417">
    <property type="entry name" value="P-loop_NTPase"/>
</dbReference>
<feature type="domain" description="Virulence-associated protein E-like" evidence="1">
    <location>
        <begin position="482"/>
        <end position="700"/>
    </location>
</feature>
<dbReference type="PANTHER" id="PTHR34985">
    <property type="entry name" value="SLR0554 PROTEIN"/>
    <property type="match status" value="1"/>
</dbReference>
<dbReference type="OrthoDB" id="9763644at2"/>
<evidence type="ECO:0000259" key="1">
    <source>
        <dbReference type="Pfam" id="PF05272"/>
    </source>
</evidence>
<proteinExistence type="predicted"/>
<dbReference type="PATRIC" id="fig|1121326.3.peg.1374"/>